<evidence type="ECO:0000313" key="3">
    <source>
        <dbReference type="Proteomes" id="UP001454036"/>
    </source>
</evidence>
<evidence type="ECO:0000256" key="1">
    <source>
        <dbReference type="SAM" id="MobiDB-lite"/>
    </source>
</evidence>
<organism evidence="2 3">
    <name type="scientific">Lithospermum erythrorhizon</name>
    <name type="common">Purple gromwell</name>
    <name type="synonym">Lithospermum officinale var. erythrorhizon</name>
    <dbReference type="NCBI Taxonomy" id="34254"/>
    <lineage>
        <taxon>Eukaryota</taxon>
        <taxon>Viridiplantae</taxon>
        <taxon>Streptophyta</taxon>
        <taxon>Embryophyta</taxon>
        <taxon>Tracheophyta</taxon>
        <taxon>Spermatophyta</taxon>
        <taxon>Magnoliopsida</taxon>
        <taxon>eudicotyledons</taxon>
        <taxon>Gunneridae</taxon>
        <taxon>Pentapetalae</taxon>
        <taxon>asterids</taxon>
        <taxon>lamiids</taxon>
        <taxon>Boraginales</taxon>
        <taxon>Boraginaceae</taxon>
        <taxon>Boraginoideae</taxon>
        <taxon>Lithospermeae</taxon>
        <taxon>Lithospermum</taxon>
    </lineage>
</organism>
<keyword evidence="3" id="KW-1185">Reference proteome</keyword>
<proteinExistence type="predicted"/>
<accession>A0AAV3RN90</accession>
<reference evidence="2 3" key="1">
    <citation type="submission" date="2024-01" db="EMBL/GenBank/DDBJ databases">
        <title>The complete chloroplast genome sequence of Lithospermum erythrorhizon: insights into the phylogenetic relationship among Boraginaceae species and the maternal lineages of purple gromwells.</title>
        <authorList>
            <person name="Okada T."/>
            <person name="Watanabe K."/>
        </authorList>
    </citation>
    <scope>NUCLEOTIDE SEQUENCE [LARGE SCALE GENOMIC DNA]</scope>
</reference>
<evidence type="ECO:0000313" key="2">
    <source>
        <dbReference type="EMBL" id="GAA0183138.1"/>
    </source>
</evidence>
<protein>
    <submittedName>
        <fullName evidence="2">Uncharacterized protein</fullName>
    </submittedName>
</protein>
<dbReference type="Proteomes" id="UP001454036">
    <property type="component" value="Unassembled WGS sequence"/>
</dbReference>
<feature type="region of interest" description="Disordered" evidence="1">
    <location>
        <begin position="1"/>
        <end position="28"/>
    </location>
</feature>
<gene>
    <name evidence="2" type="ORF">LIER_30606</name>
</gene>
<sequence length="123" mass="13685">MVDPPKPTEQPSNFGGSGGGTTTKPDHVDPYGYKSKLLYTHCHRQGHDITTCFLKIGYPEFWETRFRRGLRAVARMRGVVQTVFGGVACARGEFGPMPSLTPDQWHRLMSLFGNSNTPSANDR</sequence>
<dbReference type="AlphaFoldDB" id="A0AAV3RN90"/>
<comment type="caution">
    <text evidence="2">The sequence shown here is derived from an EMBL/GenBank/DDBJ whole genome shotgun (WGS) entry which is preliminary data.</text>
</comment>
<dbReference type="EMBL" id="BAABME010011034">
    <property type="protein sequence ID" value="GAA0183138.1"/>
    <property type="molecule type" value="Genomic_DNA"/>
</dbReference>
<name>A0AAV3RN90_LITER</name>